<dbReference type="Proteomes" id="UP000761380">
    <property type="component" value="Unassembled WGS sequence"/>
</dbReference>
<evidence type="ECO:0000259" key="1">
    <source>
        <dbReference type="Pfam" id="PF00534"/>
    </source>
</evidence>
<feature type="domain" description="Glycosyl transferase family 1" evidence="1">
    <location>
        <begin position="434"/>
        <end position="600"/>
    </location>
</feature>
<protein>
    <submittedName>
        <fullName evidence="2">Glycosyltransferase family 4 protein</fullName>
    </submittedName>
</protein>
<dbReference type="Gene3D" id="3.40.50.720">
    <property type="entry name" value="NAD(P)-binding Rossmann-like Domain"/>
    <property type="match status" value="1"/>
</dbReference>
<name>A0A927WL32_SELRU</name>
<dbReference type="SUPFAM" id="SSF53756">
    <property type="entry name" value="UDP-Glycosyltransferase/glycogen phosphorylase"/>
    <property type="match status" value="1"/>
</dbReference>
<comment type="caution">
    <text evidence="2">The sequence shown here is derived from an EMBL/GenBank/DDBJ whole genome shotgun (WGS) entry which is preliminary data.</text>
</comment>
<dbReference type="PANTHER" id="PTHR12526:SF630">
    <property type="entry name" value="GLYCOSYLTRANSFERASE"/>
    <property type="match status" value="1"/>
</dbReference>
<accession>A0A927WL32</accession>
<evidence type="ECO:0000313" key="3">
    <source>
        <dbReference type="Proteomes" id="UP000761380"/>
    </source>
</evidence>
<dbReference type="Pfam" id="PF00534">
    <property type="entry name" value="Glycos_transf_1"/>
    <property type="match status" value="1"/>
</dbReference>
<proteinExistence type="predicted"/>
<dbReference type="Gene3D" id="3.40.50.2000">
    <property type="entry name" value="Glycogen Phosphorylase B"/>
    <property type="match status" value="2"/>
</dbReference>
<dbReference type="InterPro" id="IPR001296">
    <property type="entry name" value="Glyco_trans_1"/>
</dbReference>
<dbReference type="EMBL" id="SVBY01000002">
    <property type="protein sequence ID" value="MBE6091630.1"/>
    <property type="molecule type" value="Genomic_DNA"/>
</dbReference>
<gene>
    <name evidence="2" type="ORF">E7201_00400</name>
</gene>
<dbReference type="AlphaFoldDB" id="A0A927WL32"/>
<reference evidence="2" key="1">
    <citation type="submission" date="2019-04" db="EMBL/GenBank/DDBJ databases">
        <title>Evolution of Biomass-Degrading Anaerobic Consortia Revealed by Metagenomics.</title>
        <authorList>
            <person name="Peng X."/>
        </authorList>
    </citation>
    <scope>NUCLEOTIDE SEQUENCE</scope>
    <source>
        <strain evidence="2">SIG240</strain>
    </source>
</reference>
<dbReference type="PANTHER" id="PTHR12526">
    <property type="entry name" value="GLYCOSYLTRANSFERASE"/>
    <property type="match status" value="1"/>
</dbReference>
<dbReference type="GO" id="GO:0016757">
    <property type="term" value="F:glycosyltransferase activity"/>
    <property type="evidence" value="ECO:0007669"/>
    <property type="project" value="InterPro"/>
</dbReference>
<organism evidence="2 3">
    <name type="scientific">Selenomonas ruminantium</name>
    <dbReference type="NCBI Taxonomy" id="971"/>
    <lineage>
        <taxon>Bacteria</taxon>
        <taxon>Bacillati</taxon>
        <taxon>Bacillota</taxon>
        <taxon>Negativicutes</taxon>
        <taxon>Selenomonadales</taxon>
        <taxon>Selenomonadaceae</taxon>
        <taxon>Selenomonas</taxon>
    </lineage>
</organism>
<sequence>MMQARMAHGGTDMSARSTTDSLEGLLLKKDFTQLNIYIWGMGAKGREFWKRYAYFEEIYKLLPSLQPRIIAVVDSACVEQGAIFFGRQCIHPREIRYRGHEDLFVIAVEHSAGIRRSLLEKGYDAESMIFYEDFLEVMCRNLLSMREQILRHFFPDVGDDCFSVYGKAWDEEMFRWVGLTCRELDNFEYSPQCRDLLKALLLSEFFCTWEHCSPAKKPNLLHMARQQFDMVDLLAGAELYYGMDIRHLADYFERYPVEPAPRKVKVIGIYDKRYRNGGGQKVLSMLMPIYIEQGYRVVFFTEEYCPGEEYALPDEVVRVVLPEECATDRQARWCFLLEHINRNGVQVMCFHNCESGRQFFFDLLWLHFHNIPVLMEMHMNFMSLFESRSGITKFLPHIYKSADCLVVLSRCDEVFWQHLGCRARYIPNPLEKIERAQASEKRTGKRILWIGRLEDGGKRFSDAVDIMELVSQKVPDAMLDVVGCAESEVIEKRLQAYIVSKGLAEKVVLHGYSISVGGFYADADVMLFTSRREGFPLVIAESKQYGLPLVMYELPYLELLRNGQGVIAVPQGRKQAAADALIDLLTDEDLRRRMSVQAKRSLDWLRCYDIGKAWDELFAQIGEPQESDGKAATEFGMVERLLLDGMEDCKQG</sequence>
<evidence type="ECO:0000313" key="2">
    <source>
        <dbReference type="EMBL" id="MBE6091630.1"/>
    </source>
</evidence>